<dbReference type="Proteomes" id="UP001058461">
    <property type="component" value="Chromosome"/>
</dbReference>
<dbReference type="PANTHER" id="PTHR48097:SF5">
    <property type="entry name" value="LOW SPECIFICITY L-THREONINE ALDOLASE"/>
    <property type="match status" value="1"/>
</dbReference>
<dbReference type="EMBL" id="CP073347">
    <property type="protein sequence ID" value="UTW13962.1"/>
    <property type="molecule type" value="Genomic_DNA"/>
</dbReference>
<dbReference type="InterPro" id="IPR015422">
    <property type="entry name" value="PyrdxlP-dep_Trfase_small"/>
</dbReference>
<evidence type="ECO:0000256" key="2">
    <source>
        <dbReference type="ARBA" id="ARBA00006966"/>
    </source>
</evidence>
<evidence type="ECO:0000256" key="3">
    <source>
        <dbReference type="ARBA" id="ARBA00011881"/>
    </source>
</evidence>
<protein>
    <submittedName>
        <fullName evidence="6">Threonine aldolase</fullName>
    </submittedName>
</protein>
<evidence type="ECO:0000256" key="1">
    <source>
        <dbReference type="ARBA" id="ARBA00001933"/>
    </source>
</evidence>
<accession>A0ABY5HNE7</accession>
<dbReference type="PANTHER" id="PTHR48097">
    <property type="entry name" value="L-THREONINE ALDOLASE-RELATED"/>
    <property type="match status" value="1"/>
</dbReference>
<dbReference type="InterPro" id="IPR015424">
    <property type="entry name" value="PyrdxlP-dep_Trfase"/>
</dbReference>
<reference evidence="6" key="1">
    <citation type="submission" date="2021-04" db="EMBL/GenBank/DDBJ databases">
        <title>Oceanospirillales bacteria with DddD are important DMSP degraders in coastal seawater.</title>
        <authorList>
            <person name="Liu J."/>
        </authorList>
    </citation>
    <scope>NUCLEOTIDE SEQUENCE</scope>
    <source>
        <strain evidence="6">D13-1</strain>
    </source>
</reference>
<evidence type="ECO:0000313" key="7">
    <source>
        <dbReference type="Proteomes" id="UP001058461"/>
    </source>
</evidence>
<name>A0ABY5HNE7_9GAMM</name>
<sequence length="347" mass="37503">MDNRYAHLLASDNVSGVHPEVMTKLAEVNRGHVPGYGADAVTAAALQQFRAVFGDHSETLLLFNGTAANVLALKGMLHSHEALFCAEEAHLQVDECGAPEHYIGCKLIPVPAMRGKLTLARIEQLVAADLDVVHRSQPRVISLAQATERGAVYSLEELRAIGAFARQRGLLLHMDGARLANAAQALGVGFAEIVEGFDVLSFGGTKNGLMMAEAVVVLNPALRGAYPYIRKQGMQLASKQRFLAAQFLAYFENDLWRRNAGNANAMAQQLASGLDSLDEVTLSAPVEINMVFAQVPTDWLGAVQQLTPCLVWPGDAFSEIRLVTSFDTRAEDIDHFVRELGRLSAGG</sequence>
<organism evidence="6 7">
    <name type="scientific">Marinobacterium rhizophilum</name>
    <dbReference type="NCBI Taxonomy" id="420402"/>
    <lineage>
        <taxon>Bacteria</taxon>
        <taxon>Pseudomonadati</taxon>
        <taxon>Pseudomonadota</taxon>
        <taxon>Gammaproteobacteria</taxon>
        <taxon>Oceanospirillales</taxon>
        <taxon>Oceanospirillaceae</taxon>
        <taxon>Marinobacterium</taxon>
    </lineage>
</organism>
<evidence type="ECO:0000259" key="5">
    <source>
        <dbReference type="Pfam" id="PF01212"/>
    </source>
</evidence>
<comment type="subunit">
    <text evidence="3">Homotetramer.</text>
</comment>
<dbReference type="SUPFAM" id="SSF53383">
    <property type="entry name" value="PLP-dependent transferases"/>
    <property type="match status" value="1"/>
</dbReference>
<comment type="similarity">
    <text evidence="2">Belongs to the threonine aldolase family.</text>
</comment>
<comment type="cofactor">
    <cofactor evidence="1">
        <name>pyridoxal 5'-phosphate</name>
        <dbReference type="ChEBI" id="CHEBI:597326"/>
    </cofactor>
</comment>
<keyword evidence="7" id="KW-1185">Reference proteome</keyword>
<dbReference type="Gene3D" id="3.40.640.10">
    <property type="entry name" value="Type I PLP-dependent aspartate aminotransferase-like (Major domain)"/>
    <property type="match status" value="1"/>
</dbReference>
<feature type="domain" description="Aromatic amino acid beta-eliminating lyase/threonine aldolase" evidence="5">
    <location>
        <begin position="9"/>
        <end position="293"/>
    </location>
</feature>
<dbReference type="InterPro" id="IPR015421">
    <property type="entry name" value="PyrdxlP-dep_Trfase_major"/>
</dbReference>
<evidence type="ECO:0000313" key="6">
    <source>
        <dbReference type="EMBL" id="UTW13962.1"/>
    </source>
</evidence>
<dbReference type="Gene3D" id="3.90.1150.10">
    <property type="entry name" value="Aspartate Aminotransferase, domain 1"/>
    <property type="match status" value="1"/>
</dbReference>
<evidence type="ECO:0000256" key="4">
    <source>
        <dbReference type="ARBA" id="ARBA00022898"/>
    </source>
</evidence>
<keyword evidence="4" id="KW-0663">Pyridoxal phosphate</keyword>
<dbReference type="Pfam" id="PF01212">
    <property type="entry name" value="Beta_elim_lyase"/>
    <property type="match status" value="1"/>
</dbReference>
<proteinExistence type="inferred from homology"/>
<dbReference type="InterPro" id="IPR001597">
    <property type="entry name" value="ArAA_b-elim_lyase/Thr_aldolase"/>
</dbReference>
<gene>
    <name evidence="6" type="ORF">KDW95_10135</name>
</gene>
<dbReference type="RefSeq" id="WP_255856157.1">
    <property type="nucleotide sequence ID" value="NZ_CP073347.1"/>
</dbReference>